<dbReference type="EMBL" id="SODO01000007">
    <property type="protein sequence ID" value="TDW58767.1"/>
    <property type="molecule type" value="Genomic_DNA"/>
</dbReference>
<keyword evidence="5" id="KW-1185">Reference proteome</keyword>
<accession>A0A235CH18</accession>
<dbReference type="Pfam" id="PF04392">
    <property type="entry name" value="ABC_sub_bind"/>
    <property type="match status" value="1"/>
</dbReference>
<name>A0A235CH18_9GAMM</name>
<reference evidence="2 4" key="1">
    <citation type="submission" date="2017-08" db="EMBL/GenBank/DDBJ databases">
        <title>Draft Genome Sequence of the Marine Bacterium Oceanimonas baumannii ATCC 700832.</title>
        <authorList>
            <person name="Mcclelland W.D."/>
            <person name="Brennan M.A."/>
            <person name="Trachtenberg A.M."/>
            <person name="Maclea K.S."/>
        </authorList>
    </citation>
    <scope>NUCLEOTIDE SEQUENCE [LARGE SCALE GENOMIC DNA]</scope>
    <source>
        <strain evidence="2 4">ATCC 700832</strain>
    </source>
</reference>
<protein>
    <submittedName>
        <fullName evidence="3">ABC transport system substrate-binding protein</fullName>
    </submittedName>
</protein>
<dbReference type="Proteomes" id="UP000295058">
    <property type="component" value="Unassembled WGS sequence"/>
</dbReference>
<dbReference type="PANTHER" id="PTHR35271:SF1">
    <property type="entry name" value="ABC TRANSPORTER, SUBSTRATE-BINDING LIPOPROTEIN"/>
    <property type="match status" value="1"/>
</dbReference>
<dbReference type="AlphaFoldDB" id="A0A235CH18"/>
<feature type="chain" id="PRO_5012421079" evidence="1">
    <location>
        <begin position="41"/>
        <end position="353"/>
    </location>
</feature>
<evidence type="ECO:0000313" key="4">
    <source>
        <dbReference type="Proteomes" id="UP000243640"/>
    </source>
</evidence>
<dbReference type="PANTHER" id="PTHR35271">
    <property type="entry name" value="ABC TRANSPORTER, SUBSTRATE-BINDING LIPOPROTEIN-RELATED"/>
    <property type="match status" value="1"/>
</dbReference>
<dbReference type="OrthoDB" id="9776955at2"/>
<dbReference type="InterPro" id="IPR007487">
    <property type="entry name" value="ABC_transpt-TYRBP-like"/>
</dbReference>
<dbReference type="Gene3D" id="3.40.50.2300">
    <property type="match status" value="2"/>
</dbReference>
<dbReference type="Proteomes" id="UP000243640">
    <property type="component" value="Unassembled WGS sequence"/>
</dbReference>
<proteinExistence type="predicted"/>
<feature type="signal peptide" evidence="1">
    <location>
        <begin position="1"/>
        <end position="40"/>
    </location>
</feature>
<organism evidence="2 4">
    <name type="scientific">Oceanimonas baumannii</name>
    <dbReference type="NCBI Taxonomy" id="129578"/>
    <lineage>
        <taxon>Bacteria</taxon>
        <taxon>Pseudomonadati</taxon>
        <taxon>Pseudomonadota</taxon>
        <taxon>Gammaproteobacteria</taxon>
        <taxon>Aeromonadales</taxon>
        <taxon>Aeromonadaceae</taxon>
        <taxon>Oceanimonas</taxon>
    </lineage>
</organism>
<evidence type="ECO:0000313" key="3">
    <source>
        <dbReference type="EMBL" id="TDW58767.1"/>
    </source>
</evidence>
<evidence type="ECO:0000313" key="5">
    <source>
        <dbReference type="Proteomes" id="UP000295058"/>
    </source>
</evidence>
<dbReference type="CDD" id="cd06325">
    <property type="entry name" value="PBP1_ABC_unchar_transporter"/>
    <property type="match status" value="1"/>
</dbReference>
<sequence length="353" mass="38768">MATAWTASIAQRVKRRWGPARLCCAGLLVYLVVMSGQAMAAEAPVKRIYAVYWRGCEESCLGYQDYLAANLPGAELIIRNADRNKERLPGFLAEARSLGVDLILSWGTTVTLGLAGPFSERHDPRYNQDIPQIFTIVADPVGAGIIQSLEHTGRRNLTGTTNRVPESVNINAMRTYLPSFRRLGLIYNSNEPNSVLKRDELERLAPQMDIELIALALELDGQGMPKASDIPVKMAQLKQQSADFVYLGSSSFLNAQSTLFTSSAVEHGLPVLSPYESLVSEADALMSVSARYYQVGWLAGQLTGQILKEGKVPGALPVARMTEFAYVVNMAVARKLRLFPSVDILRFAETVNN</sequence>
<keyword evidence="1" id="KW-0732">Signal</keyword>
<reference evidence="3 5" key="2">
    <citation type="submission" date="2019-03" db="EMBL/GenBank/DDBJ databases">
        <title>Genomic Encyclopedia of Archaeal and Bacterial Type Strains, Phase II (KMG-II): from individual species to whole genera.</title>
        <authorList>
            <person name="Goeker M."/>
        </authorList>
    </citation>
    <scope>NUCLEOTIDE SEQUENCE [LARGE SCALE GENOMIC DNA]</scope>
    <source>
        <strain evidence="3 5">DSM 15594</strain>
    </source>
</reference>
<evidence type="ECO:0000313" key="2">
    <source>
        <dbReference type="EMBL" id="OYD23901.1"/>
    </source>
</evidence>
<comment type="caution">
    <text evidence="2">The sequence shown here is derived from an EMBL/GenBank/DDBJ whole genome shotgun (WGS) entry which is preliminary data.</text>
</comment>
<gene>
    <name evidence="2" type="ORF">B6S09_10620</name>
    <name evidence="3" type="ORF">LY04_02119</name>
</gene>
<dbReference type="EMBL" id="NQJF01000008">
    <property type="protein sequence ID" value="OYD23901.1"/>
    <property type="molecule type" value="Genomic_DNA"/>
</dbReference>
<evidence type="ECO:0000256" key="1">
    <source>
        <dbReference type="SAM" id="SignalP"/>
    </source>
</evidence>